<evidence type="ECO:0000259" key="9">
    <source>
        <dbReference type="PROSITE" id="PS51471"/>
    </source>
</evidence>
<evidence type="ECO:0000256" key="6">
    <source>
        <dbReference type="ARBA" id="ARBA00023004"/>
    </source>
</evidence>
<dbReference type="SMART" id="SM00702">
    <property type="entry name" value="P4Hc"/>
    <property type="match status" value="1"/>
</dbReference>
<feature type="compositionally biased region" description="Polar residues" evidence="8">
    <location>
        <begin position="51"/>
        <end position="61"/>
    </location>
</feature>
<dbReference type="EMBL" id="SPLM01000145">
    <property type="protein sequence ID" value="TMW56459.1"/>
    <property type="molecule type" value="Genomic_DNA"/>
</dbReference>
<dbReference type="EC" id="1.14.11.4" evidence="2"/>
<proteinExistence type="predicted"/>
<dbReference type="OrthoDB" id="76265at2759"/>
<reference evidence="10" key="1">
    <citation type="submission" date="2019-03" db="EMBL/GenBank/DDBJ databases">
        <title>Long read genome sequence of the mycoparasitic Pythium oligandrum ATCC 38472 isolated from sugarbeet rhizosphere.</title>
        <authorList>
            <person name="Gaulin E."/>
        </authorList>
    </citation>
    <scope>NUCLEOTIDE SEQUENCE</scope>
    <source>
        <strain evidence="10">ATCC 38472_TT</strain>
    </source>
</reference>
<keyword evidence="4" id="KW-0223">Dioxygenase</keyword>
<organism evidence="10 11">
    <name type="scientific">Pythium oligandrum</name>
    <name type="common">Mycoparasitic fungus</name>
    <dbReference type="NCBI Taxonomy" id="41045"/>
    <lineage>
        <taxon>Eukaryota</taxon>
        <taxon>Sar</taxon>
        <taxon>Stramenopiles</taxon>
        <taxon>Oomycota</taxon>
        <taxon>Peronosporomycetes</taxon>
        <taxon>Pythiales</taxon>
        <taxon>Pythiaceae</taxon>
        <taxon>Pythium</taxon>
    </lineage>
</organism>
<comment type="caution">
    <text evidence="10">The sequence shown here is derived from an EMBL/GenBank/DDBJ whole genome shotgun (WGS) entry which is preliminary data.</text>
</comment>
<dbReference type="Proteomes" id="UP000794436">
    <property type="component" value="Unassembled WGS sequence"/>
</dbReference>
<accession>A0A8K1FD38</accession>
<comment type="cofactor">
    <cofactor evidence="1">
        <name>L-ascorbate</name>
        <dbReference type="ChEBI" id="CHEBI:38290"/>
    </cofactor>
</comment>
<dbReference type="InterPro" id="IPR006620">
    <property type="entry name" value="Pro_4_hyd_alph"/>
</dbReference>
<evidence type="ECO:0000256" key="2">
    <source>
        <dbReference type="ARBA" id="ARBA00012264"/>
    </source>
</evidence>
<keyword evidence="11" id="KW-1185">Reference proteome</keyword>
<keyword evidence="5" id="KW-0560">Oxidoreductase</keyword>
<keyword evidence="3" id="KW-0479">Metal-binding</keyword>
<dbReference type="Pfam" id="PF13640">
    <property type="entry name" value="2OG-FeII_Oxy_3"/>
    <property type="match status" value="1"/>
</dbReference>
<sequence>MEKKTVLNVLSPQLQALVEASLGTTLPTGDTRKKEDGVRATAGAGDAVEATNETAQDPPARTQTDAVQANTTSHIGMDAPLQASIVSTVKLNPSELFVLKHPDSPGFIVKDRFLGHSDAARVRNALVQFAKSAEFHQAGVGYGDNKRHEQAARGDRIHWIQRPRDLTRPDATLDAAIVHLLRQVERLVVGVKSAIPELDLRNVTSTQLAIFPGDGSRFVKHTDTYSSNHPSAKGSDNLVRLITCVYYLNPDWIPAHGGSLRFFVDDKQQWDVPPVLDTLAVFRSRDVEHEVLPTFHERMALTIWYYGPASAANAPKIPQLHPAISSFLAPPAPPQVKPQASTTPSSTQEMIFVAIPSYRDPECPHTVADLLAKATHPDRITIGICLQDEDDTMLEHLKETYPPTTVRIEWIHYSHAAGPCVARAMAQSLWKNEQYYLQIDSHMRFRHGWDVELLAQLKQCPSEKAILTTYPLGYTLPNEISSDTRPALLCASGFDDQGMLRQASKTLTRVADKPIPSLFWAAGFAFSSADVIKEVLYDQSLRFLFFGEEASMSARLWTHGWDFFAPSEMFIYHLWTRAYRPVFQELESEDTKKSRLESLKSVKAMLSGEWSNPVFGLGSARSLSDYQRHIGVDFVANSVEWRAEWGNLDPIQFDLSSKMRTAQ</sequence>
<evidence type="ECO:0000256" key="8">
    <source>
        <dbReference type="SAM" id="MobiDB-lite"/>
    </source>
</evidence>
<evidence type="ECO:0000313" key="10">
    <source>
        <dbReference type="EMBL" id="TMW56459.1"/>
    </source>
</evidence>
<protein>
    <recommendedName>
        <fullName evidence="2">procollagen-lysine 5-dioxygenase</fullName>
        <ecNumber evidence="2">1.14.11.4</ecNumber>
    </recommendedName>
</protein>
<evidence type="ECO:0000313" key="11">
    <source>
        <dbReference type="Proteomes" id="UP000794436"/>
    </source>
</evidence>
<dbReference type="PROSITE" id="PS51471">
    <property type="entry name" value="FE2OG_OXY"/>
    <property type="match status" value="1"/>
</dbReference>
<dbReference type="InterPro" id="IPR029044">
    <property type="entry name" value="Nucleotide-diphossugar_trans"/>
</dbReference>
<dbReference type="Pfam" id="PF11397">
    <property type="entry name" value="GlcNAc"/>
    <property type="match status" value="2"/>
</dbReference>
<dbReference type="InterPro" id="IPR005123">
    <property type="entry name" value="Oxoglu/Fe-dep_dioxygenase_dom"/>
</dbReference>
<dbReference type="GO" id="GO:0008475">
    <property type="term" value="F:procollagen-lysine 5-dioxygenase activity"/>
    <property type="evidence" value="ECO:0007669"/>
    <property type="project" value="UniProtKB-EC"/>
</dbReference>
<evidence type="ECO:0000256" key="1">
    <source>
        <dbReference type="ARBA" id="ARBA00001961"/>
    </source>
</evidence>
<dbReference type="InterPro" id="IPR044862">
    <property type="entry name" value="Pro_4_hyd_alph_FE2OG_OXY"/>
</dbReference>
<evidence type="ECO:0000256" key="3">
    <source>
        <dbReference type="ARBA" id="ARBA00022723"/>
    </source>
</evidence>
<dbReference type="PANTHER" id="PTHR34496">
    <property type="entry name" value="GLCNAC TRANSFERASE-RELATED"/>
    <property type="match status" value="1"/>
</dbReference>
<dbReference type="GO" id="GO:0031418">
    <property type="term" value="F:L-ascorbic acid binding"/>
    <property type="evidence" value="ECO:0007669"/>
    <property type="project" value="InterPro"/>
</dbReference>
<dbReference type="SUPFAM" id="SSF53448">
    <property type="entry name" value="Nucleotide-diphospho-sugar transferases"/>
    <property type="match status" value="1"/>
</dbReference>
<name>A0A8K1FD38_PYTOL</name>
<keyword evidence="6" id="KW-0408">Iron</keyword>
<dbReference type="InterPro" id="IPR021067">
    <property type="entry name" value="Glycosyltransferase"/>
</dbReference>
<feature type="region of interest" description="Disordered" evidence="8">
    <location>
        <begin position="25"/>
        <end position="61"/>
    </location>
</feature>
<dbReference type="Gene3D" id="2.60.120.620">
    <property type="entry name" value="q2cbj1_9rhob like domain"/>
    <property type="match status" value="1"/>
</dbReference>
<feature type="domain" description="Fe2OG dioxygenase" evidence="9">
    <location>
        <begin position="202"/>
        <end position="307"/>
    </location>
</feature>
<evidence type="ECO:0000256" key="5">
    <source>
        <dbReference type="ARBA" id="ARBA00023002"/>
    </source>
</evidence>
<comment type="catalytic activity">
    <reaction evidence="7">
        <text>L-lysyl-[collagen] + 2-oxoglutarate + O2 = (5R)-5-hydroxy-L-lysyl-[collagen] + succinate + CO2</text>
        <dbReference type="Rhea" id="RHEA:16569"/>
        <dbReference type="Rhea" id="RHEA-COMP:12751"/>
        <dbReference type="Rhea" id="RHEA-COMP:12752"/>
        <dbReference type="ChEBI" id="CHEBI:15379"/>
        <dbReference type="ChEBI" id="CHEBI:16526"/>
        <dbReference type="ChEBI" id="CHEBI:16810"/>
        <dbReference type="ChEBI" id="CHEBI:29969"/>
        <dbReference type="ChEBI" id="CHEBI:30031"/>
        <dbReference type="ChEBI" id="CHEBI:133442"/>
        <dbReference type="EC" id="1.14.11.4"/>
    </reaction>
</comment>
<dbReference type="Gene3D" id="3.90.550.10">
    <property type="entry name" value="Spore Coat Polysaccharide Biosynthesis Protein SpsA, Chain A"/>
    <property type="match status" value="1"/>
</dbReference>
<evidence type="ECO:0000256" key="7">
    <source>
        <dbReference type="ARBA" id="ARBA00047930"/>
    </source>
</evidence>
<gene>
    <name evidence="10" type="ORF">Poli38472_006469</name>
</gene>
<evidence type="ECO:0000256" key="4">
    <source>
        <dbReference type="ARBA" id="ARBA00022964"/>
    </source>
</evidence>
<dbReference type="PANTHER" id="PTHR34496:SF9">
    <property type="entry name" value="[SKP1-PROTEIN]-HYDROXYPROLINE N-ACETYLGLUCOSAMINYLTRANSFERASE"/>
    <property type="match status" value="1"/>
</dbReference>
<dbReference type="AlphaFoldDB" id="A0A8K1FD38"/>
<dbReference type="GO" id="GO:0005506">
    <property type="term" value="F:iron ion binding"/>
    <property type="evidence" value="ECO:0007669"/>
    <property type="project" value="InterPro"/>
</dbReference>